<dbReference type="RefSeq" id="XP_018149506.1">
    <property type="nucleotide sequence ID" value="XM_018281019.1"/>
</dbReference>
<organism evidence="2 3">
    <name type="scientific">Pochonia chlamydosporia 170</name>
    <dbReference type="NCBI Taxonomy" id="1380566"/>
    <lineage>
        <taxon>Eukaryota</taxon>
        <taxon>Fungi</taxon>
        <taxon>Dikarya</taxon>
        <taxon>Ascomycota</taxon>
        <taxon>Pezizomycotina</taxon>
        <taxon>Sordariomycetes</taxon>
        <taxon>Hypocreomycetidae</taxon>
        <taxon>Hypocreales</taxon>
        <taxon>Clavicipitaceae</taxon>
        <taxon>Pochonia</taxon>
    </lineage>
</organism>
<evidence type="ECO:0000256" key="1">
    <source>
        <dbReference type="SAM" id="MobiDB-lite"/>
    </source>
</evidence>
<evidence type="ECO:0000313" key="2">
    <source>
        <dbReference type="EMBL" id="OAQ73423.1"/>
    </source>
</evidence>
<protein>
    <submittedName>
        <fullName evidence="2">DHHC zinc finger domain-containing protein</fullName>
    </submittedName>
</protein>
<keyword evidence="3" id="KW-1185">Reference proteome</keyword>
<feature type="compositionally biased region" description="Basic and acidic residues" evidence="1">
    <location>
        <begin position="186"/>
        <end position="200"/>
    </location>
</feature>
<dbReference type="STRING" id="1380566.A0A179G7N6"/>
<name>A0A179G7N6_METCM</name>
<accession>A0A179G7N6</accession>
<reference evidence="2 3" key="1">
    <citation type="journal article" date="2016" name="PLoS Pathog.">
        <title>Biosynthesis of antibiotic leucinostatins in bio-control fungus Purpureocillium lilacinum and their inhibition on phytophthora revealed by genome mining.</title>
        <authorList>
            <person name="Wang G."/>
            <person name="Liu Z."/>
            <person name="Lin R."/>
            <person name="Li E."/>
            <person name="Mao Z."/>
            <person name="Ling J."/>
            <person name="Yang Y."/>
            <person name="Yin W.B."/>
            <person name="Xie B."/>
        </authorList>
    </citation>
    <scope>NUCLEOTIDE SEQUENCE [LARGE SCALE GENOMIC DNA]</scope>
    <source>
        <strain evidence="2">170</strain>
    </source>
</reference>
<proteinExistence type="predicted"/>
<feature type="region of interest" description="Disordered" evidence="1">
    <location>
        <begin position="171"/>
        <end position="203"/>
    </location>
</feature>
<gene>
    <name evidence="2" type="ORF">VFPPC_01136</name>
</gene>
<dbReference type="EMBL" id="LSBJ02000001">
    <property type="protein sequence ID" value="OAQ73423.1"/>
    <property type="molecule type" value="Genomic_DNA"/>
</dbReference>
<sequence length="239" mass="27816">MLATTVKSWLFNCTMIESWQIERHDAVMERGGRDWWDVVGSDGKKIRVERVEFPYDLGIYANMSQAMGTANFLLWLLPFSGNPKVCKDKSSLGWSWEENGFNRKEGMWPPPDPEKIRRENREWPAARRNYEAELKDMGLMSPEEQKLAFRERQSQDFERRKHLLAELEEVDDHGNLNDDSDINGSDGEHIWENNDGERLGDYGVDEDTDGDAAFTTYDEDVPLAELLRRRRVLRIDDVG</sequence>
<dbReference type="Proteomes" id="UP000078397">
    <property type="component" value="Unassembled WGS sequence"/>
</dbReference>
<dbReference type="GeneID" id="28845013"/>
<evidence type="ECO:0000313" key="3">
    <source>
        <dbReference type="Proteomes" id="UP000078397"/>
    </source>
</evidence>
<dbReference type="KEGG" id="pchm:VFPPC_01136"/>
<comment type="caution">
    <text evidence="2">The sequence shown here is derived from an EMBL/GenBank/DDBJ whole genome shotgun (WGS) entry which is preliminary data.</text>
</comment>
<dbReference type="OrthoDB" id="331948at2759"/>
<dbReference type="AlphaFoldDB" id="A0A179G7N6"/>